<keyword evidence="3" id="KW-1185">Reference proteome</keyword>
<proteinExistence type="predicted"/>
<organism evidence="2 3">
    <name type="scientific">Sulfurospirillum diekertiae</name>
    <dbReference type="NCBI Taxonomy" id="1854492"/>
    <lineage>
        <taxon>Bacteria</taxon>
        <taxon>Pseudomonadati</taxon>
        <taxon>Campylobacterota</taxon>
        <taxon>Epsilonproteobacteria</taxon>
        <taxon>Campylobacterales</taxon>
        <taxon>Sulfurospirillaceae</taxon>
        <taxon>Sulfurospirillum</taxon>
    </lineage>
</organism>
<evidence type="ECO:0000313" key="2">
    <source>
        <dbReference type="EMBL" id="ARU50104.1"/>
    </source>
</evidence>
<dbReference type="Proteomes" id="UP000196005">
    <property type="component" value="Chromosome"/>
</dbReference>
<feature type="transmembrane region" description="Helical" evidence="1">
    <location>
        <begin position="87"/>
        <end position="110"/>
    </location>
</feature>
<dbReference type="AlphaFoldDB" id="A0A1Y0HS19"/>
<protein>
    <submittedName>
        <fullName evidence="2">Polysulfide reductase chain C</fullName>
    </submittedName>
</protein>
<keyword evidence="1" id="KW-1133">Transmembrane helix</keyword>
<feature type="transmembrane region" description="Helical" evidence="1">
    <location>
        <begin position="162"/>
        <end position="183"/>
    </location>
</feature>
<dbReference type="GO" id="GO:0005886">
    <property type="term" value="C:plasma membrane"/>
    <property type="evidence" value="ECO:0007669"/>
    <property type="project" value="TreeGrafter"/>
</dbReference>
<dbReference type="EMBL" id="CP021416">
    <property type="protein sequence ID" value="ARU50104.1"/>
    <property type="molecule type" value="Genomic_DNA"/>
</dbReference>
<dbReference type="KEGG" id="suls:Sdiek1_2972"/>
<feature type="transmembrane region" description="Helical" evidence="1">
    <location>
        <begin position="391"/>
        <end position="408"/>
    </location>
</feature>
<accession>A0A1Y0HS19</accession>
<feature type="transmembrane region" description="Helical" evidence="1">
    <location>
        <begin position="20"/>
        <end position="40"/>
    </location>
</feature>
<evidence type="ECO:0000313" key="3">
    <source>
        <dbReference type="Proteomes" id="UP000196005"/>
    </source>
</evidence>
<evidence type="ECO:0000256" key="1">
    <source>
        <dbReference type="SAM" id="Phobius"/>
    </source>
</evidence>
<feature type="transmembrane region" description="Helical" evidence="1">
    <location>
        <begin position="269"/>
        <end position="287"/>
    </location>
</feature>
<feature type="transmembrane region" description="Helical" evidence="1">
    <location>
        <begin position="195"/>
        <end position="214"/>
    </location>
</feature>
<keyword evidence="1" id="KW-0812">Transmembrane</keyword>
<feature type="transmembrane region" description="Helical" evidence="1">
    <location>
        <begin position="307"/>
        <end position="325"/>
    </location>
</feature>
<feature type="transmembrane region" description="Helical" evidence="1">
    <location>
        <begin position="234"/>
        <end position="257"/>
    </location>
</feature>
<dbReference type="RefSeq" id="WP_238099049.1">
    <property type="nucleotide sequence ID" value="NZ_CP021416.1"/>
</dbReference>
<gene>
    <name evidence="2" type="ORF">Sdiek1_2972</name>
</gene>
<dbReference type="PANTHER" id="PTHR34856">
    <property type="entry name" value="PROTEIN NRFD"/>
    <property type="match status" value="1"/>
</dbReference>
<keyword evidence="1" id="KW-0472">Membrane</keyword>
<sequence>MEKIRFAGLDINKISIVQLLLNKTMLLGYVLLVFACIGIYEIFDVRYFSAAANAHASGLNPTDPALKEAMRLAVFGDVGEVNRNIPWTLFIVNYMYMIYTGSGVIFLVALAELMNFNLIAKAAAGFMVIGISMVFAGLFTIATDLNMLNMVWMVLTPNLNAGMWLMLPLYCTYIPFVLFEIYLVLTHKREWAKRLALPILVLSIGVDLIEYYIQAKLFYEYGTSSLDRISLFDVLFFIISAFVSSLGIMGIISFFAHRSKTEYKGLMDIIRRAMLFFVSLLGLYEIFGYMTVDKDWAFLILFGPFRYVYFTGYIFLTLALPFLCIVKARQPIFTLVASISVVIGGFVGRYLFVYGGNANPMSNRFGLGYEKYDFYALSKSFNYVAPHLGEIFIVVGSVGVVIMIYKLFDTLFSVNELREHH</sequence>
<dbReference type="PANTHER" id="PTHR34856:SF2">
    <property type="entry name" value="PROTEIN NRFD"/>
    <property type="match status" value="1"/>
</dbReference>
<reference evidence="3" key="1">
    <citation type="submission" date="2017-05" db="EMBL/GenBank/DDBJ databases">
        <title>Dechlorination kinetics govern the competition between two new strains of the genus Sulfurospirillum.</title>
        <authorList>
            <person name="Buttet G.F."/>
            <person name="Murray A.M."/>
            <person name="Goris T."/>
            <person name="Burion M."/>
            <person name="Lin B."/>
            <person name="Rolle M."/>
            <person name="Maillard J."/>
        </authorList>
    </citation>
    <scope>NUCLEOTIDE SEQUENCE [LARGE SCALE GENOMIC DNA]</scope>
    <source>
        <strain evidence="3">SL2-1</strain>
    </source>
</reference>
<feature type="transmembrane region" description="Helical" evidence="1">
    <location>
        <begin position="122"/>
        <end position="142"/>
    </location>
</feature>
<name>A0A1Y0HS19_9BACT</name>
<dbReference type="InterPro" id="IPR052049">
    <property type="entry name" value="Electron_transfer_protein"/>
</dbReference>
<feature type="transmembrane region" description="Helical" evidence="1">
    <location>
        <begin position="332"/>
        <end position="352"/>
    </location>
</feature>